<protein>
    <submittedName>
        <fullName evidence="6">Alpha beta-hydrolase</fullName>
    </submittedName>
</protein>
<proteinExistence type="inferred from homology"/>
<dbReference type="Proteomes" id="UP000217199">
    <property type="component" value="Unassembled WGS sequence"/>
</dbReference>
<dbReference type="GO" id="GO:0004301">
    <property type="term" value="F:epoxide hydrolase activity"/>
    <property type="evidence" value="ECO:0007669"/>
    <property type="project" value="TreeGrafter"/>
</dbReference>
<evidence type="ECO:0000256" key="2">
    <source>
        <dbReference type="ARBA" id="ARBA00022797"/>
    </source>
</evidence>
<evidence type="ECO:0000259" key="5">
    <source>
        <dbReference type="Pfam" id="PF06441"/>
    </source>
</evidence>
<dbReference type="Pfam" id="PF06441">
    <property type="entry name" value="EHN"/>
    <property type="match status" value="1"/>
</dbReference>
<accession>A0A286UEH8</accession>
<evidence type="ECO:0000313" key="7">
    <source>
        <dbReference type="Proteomes" id="UP000217199"/>
    </source>
</evidence>
<dbReference type="PRINTS" id="PR00412">
    <property type="entry name" value="EPOXHYDRLASE"/>
</dbReference>
<keyword evidence="3" id="KW-0378">Hydrolase</keyword>
<name>A0A286UEH8_9AGAM</name>
<dbReference type="SUPFAM" id="SSF53474">
    <property type="entry name" value="alpha/beta-Hydrolases"/>
    <property type="match status" value="1"/>
</dbReference>
<dbReference type="PANTHER" id="PTHR21661">
    <property type="entry name" value="EPOXIDE HYDROLASE 1-RELATED"/>
    <property type="match status" value="1"/>
</dbReference>
<feature type="active site" description="Proton donor" evidence="4">
    <location>
        <position position="312"/>
    </location>
</feature>
<dbReference type="Gene3D" id="3.40.50.1820">
    <property type="entry name" value="alpha/beta hydrolase"/>
    <property type="match status" value="1"/>
</dbReference>
<dbReference type="InParanoid" id="A0A286UEH8"/>
<dbReference type="InterPro" id="IPR029058">
    <property type="entry name" value="AB_hydrolase_fold"/>
</dbReference>
<evidence type="ECO:0000256" key="1">
    <source>
        <dbReference type="ARBA" id="ARBA00010088"/>
    </source>
</evidence>
<feature type="active site" description="Proton acceptor" evidence="4">
    <location>
        <position position="368"/>
    </location>
</feature>
<reference evidence="6 7" key="1">
    <citation type="journal article" date="2017" name="Mol. Ecol.">
        <title>Comparative and population genomic landscape of Phellinus noxius: A hypervariable fungus causing root rot in trees.</title>
        <authorList>
            <person name="Chung C.L."/>
            <person name="Lee T.J."/>
            <person name="Akiba M."/>
            <person name="Lee H.H."/>
            <person name="Kuo T.H."/>
            <person name="Liu D."/>
            <person name="Ke H.M."/>
            <person name="Yokoi T."/>
            <person name="Roa M.B."/>
            <person name="Lu M.J."/>
            <person name="Chang Y.Y."/>
            <person name="Ann P.J."/>
            <person name="Tsai J.N."/>
            <person name="Chen C.Y."/>
            <person name="Tzean S.S."/>
            <person name="Ota Y."/>
            <person name="Hattori T."/>
            <person name="Sahashi N."/>
            <person name="Liou R.F."/>
            <person name="Kikuchi T."/>
            <person name="Tsai I.J."/>
        </authorList>
    </citation>
    <scope>NUCLEOTIDE SEQUENCE [LARGE SCALE GENOMIC DNA]</scope>
    <source>
        <strain evidence="6 7">FFPRI411160</strain>
    </source>
</reference>
<organism evidence="6 7">
    <name type="scientific">Pyrrhoderma noxium</name>
    <dbReference type="NCBI Taxonomy" id="2282107"/>
    <lineage>
        <taxon>Eukaryota</taxon>
        <taxon>Fungi</taxon>
        <taxon>Dikarya</taxon>
        <taxon>Basidiomycota</taxon>
        <taxon>Agaricomycotina</taxon>
        <taxon>Agaricomycetes</taxon>
        <taxon>Hymenochaetales</taxon>
        <taxon>Hymenochaetaceae</taxon>
        <taxon>Pyrrhoderma</taxon>
    </lineage>
</organism>
<dbReference type="PANTHER" id="PTHR21661:SF35">
    <property type="entry name" value="EPOXIDE HYDROLASE"/>
    <property type="match status" value="1"/>
</dbReference>
<comment type="caution">
    <text evidence="6">The sequence shown here is derived from an EMBL/GenBank/DDBJ whole genome shotgun (WGS) entry which is preliminary data.</text>
</comment>
<dbReference type="AlphaFoldDB" id="A0A286UEH8"/>
<dbReference type="EMBL" id="NBII01000006">
    <property type="protein sequence ID" value="PAV18032.1"/>
    <property type="molecule type" value="Genomic_DNA"/>
</dbReference>
<dbReference type="PIRSF" id="PIRSF001112">
    <property type="entry name" value="Epoxide_hydrolase"/>
    <property type="match status" value="1"/>
</dbReference>
<keyword evidence="7" id="KW-1185">Reference proteome</keyword>
<dbReference type="STRING" id="2282107.A0A286UEH8"/>
<dbReference type="GO" id="GO:0097176">
    <property type="term" value="P:epoxide metabolic process"/>
    <property type="evidence" value="ECO:0007669"/>
    <property type="project" value="TreeGrafter"/>
</dbReference>
<dbReference type="InterPro" id="IPR016292">
    <property type="entry name" value="Epoxide_hydrolase"/>
</dbReference>
<dbReference type="InterPro" id="IPR000639">
    <property type="entry name" value="Epox_hydrolase-like"/>
</dbReference>
<comment type="similarity">
    <text evidence="1">Belongs to the peptidase S33 family.</text>
</comment>
<evidence type="ECO:0000256" key="4">
    <source>
        <dbReference type="PIRSR" id="PIRSR001112-1"/>
    </source>
</evidence>
<dbReference type="OrthoDB" id="7130006at2759"/>
<gene>
    <name evidence="6" type="ORF">PNOK_0651800</name>
</gene>
<evidence type="ECO:0000256" key="3">
    <source>
        <dbReference type="ARBA" id="ARBA00022801"/>
    </source>
</evidence>
<feature type="active site" description="Nucleophile" evidence="4">
    <location>
        <position position="189"/>
    </location>
</feature>
<evidence type="ECO:0000313" key="6">
    <source>
        <dbReference type="EMBL" id="PAV18032.1"/>
    </source>
</evidence>
<dbReference type="InterPro" id="IPR010497">
    <property type="entry name" value="Epoxide_hydro_N"/>
</dbReference>
<feature type="domain" description="Epoxide hydrolase N-terminal" evidence="5">
    <location>
        <begin position="7"/>
        <end position="122"/>
    </location>
</feature>
<keyword evidence="2" id="KW-0058">Aromatic hydrocarbons catabolism</keyword>
<sequence>MSFSDLRDIKINYDVKAIQSMLSLLKASPLPGEHPIDSPPWRLGIEYSFLKRLKASFETSWSWDTLQRKISKHNNYLIHYDTDKGDANNYSLDLHFVHVRSSRANAIPLLLLHGWPGTFFDFHKVIDGLVSPSNPDAPAFHVVIPSLPGYFLSTLPRREGWSLKSNARLFNDLMTKALGYKTYVGQGGDWGSSILRIMASLFPDTVALSLFNMFVAPSSPNSDPSKYTDVERRLVARREEFSTSGRGYFFLQNTKPFTIGIAIASSPLAMLAYIGEKIYSWSDPEKLDPQDILDTVALYYLSGSFATSVVIYNQGSVDRDFIQDPLSCGIKNKFGYLAFPFEIVGAPRADIAAFGDLVYYKEHQNGGHFPALDNPEEFINSTREFFGRHWGNE</sequence>